<dbReference type="InterPro" id="IPR024453">
    <property type="entry name" value="Peptidase_C92"/>
</dbReference>
<sequence>MNKIILILFITLLNLNTLTAQTLPNVKLKTGDFIFQDLDCGPLCDAIEQVTRSYGGRHFSHIGLVSVQQDGIFIIEAIGKEVQLTPIAAFMARTKNPMLIGRVKAKYMQIADDAVAWALQQKGIPYDDEFLYDNKKYYCSELIYDAFKKANGGKDFFVLEPMTFKQPGSGEFFPVWVEYYKKLGIEIPEAKPGINPGGISTSSRIGILNP</sequence>
<keyword evidence="3" id="KW-1185">Reference proteome</keyword>
<dbReference type="SUPFAM" id="SSF54001">
    <property type="entry name" value="Cysteine proteinases"/>
    <property type="match status" value="1"/>
</dbReference>
<name>A0A1H6VE78_9BACT</name>
<dbReference type="Proteomes" id="UP000199532">
    <property type="component" value="Unassembled WGS sequence"/>
</dbReference>
<keyword evidence="1" id="KW-0732">Signal</keyword>
<dbReference type="EMBL" id="FNXY01000004">
    <property type="protein sequence ID" value="SEJ01294.1"/>
    <property type="molecule type" value="Genomic_DNA"/>
</dbReference>
<reference evidence="2 3" key="1">
    <citation type="submission" date="2016-10" db="EMBL/GenBank/DDBJ databases">
        <authorList>
            <person name="de Groot N.N."/>
        </authorList>
    </citation>
    <scope>NUCLEOTIDE SEQUENCE [LARGE SCALE GENOMIC DNA]</scope>
    <source>
        <strain evidence="2 3">DSM 19938</strain>
    </source>
</reference>
<dbReference type="InterPro" id="IPR038765">
    <property type="entry name" value="Papain-like_cys_pep_sf"/>
</dbReference>
<feature type="chain" id="PRO_5011783064" evidence="1">
    <location>
        <begin position="21"/>
        <end position="210"/>
    </location>
</feature>
<accession>A0A1H6VE78</accession>
<gene>
    <name evidence="2" type="ORF">SAMN04487995_3029</name>
</gene>
<protein>
    <submittedName>
        <fullName evidence="2">Permuted papain-like amidase enzyme, YaeF/YiiX, C92 family</fullName>
    </submittedName>
</protein>
<organism evidence="2 3">
    <name type="scientific">Dyadobacter koreensis</name>
    <dbReference type="NCBI Taxonomy" id="408657"/>
    <lineage>
        <taxon>Bacteria</taxon>
        <taxon>Pseudomonadati</taxon>
        <taxon>Bacteroidota</taxon>
        <taxon>Cytophagia</taxon>
        <taxon>Cytophagales</taxon>
        <taxon>Spirosomataceae</taxon>
        <taxon>Dyadobacter</taxon>
    </lineage>
</organism>
<evidence type="ECO:0000256" key="1">
    <source>
        <dbReference type="SAM" id="SignalP"/>
    </source>
</evidence>
<feature type="signal peptide" evidence="1">
    <location>
        <begin position="1"/>
        <end position="20"/>
    </location>
</feature>
<dbReference type="RefSeq" id="WP_090336186.1">
    <property type="nucleotide sequence ID" value="NZ_FNXY01000004.1"/>
</dbReference>
<dbReference type="Pfam" id="PF05708">
    <property type="entry name" value="Peptidase_C92"/>
    <property type="match status" value="1"/>
</dbReference>
<evidence type="ECO:0000313" key="2">
    <source>
        <dbReference type="EMBL" id="SEJ01294.1"/>
    </source>
</evidence>
<dbReference type="Gene3D" id="3.90.1720.10">
    <property type="entry name" value="endopeptidase domain like (from Nostoc punctiforme)"/>
    <property type="match status" value="1"/>
</dbReference>
<proteinExistence type="predicted"/>
<evidence type="ECO:0000313" key="3">
    <source>
        <dbReference type="Proteomes" id="UP000199532"/>
    </source>
</evidence>
<dbReference type="OrthoDB" id="195541at2"/>
<dbReference type="AlphaFoldDB" id="A0A1H6VE78"/>
<dbReference type="STRING" id="408657.SAMN04487995_3029"/>